<dbReference type="Proteomes" id="UP001220530">
    <property type="component" value="Chromosome"/>
</dbReference>
<evidence type="ECO:0000256" key="5">
    <source>
        <dbReference type="SAM" id="SignalP"/>
    </source>
</evidence>
<dbReference type="PANTHER" id="PTHR30290">
    <property type="entry name" value="PERIPLASMIC BINDING COMPONENT OF ABC TRANSPORTER"/>
    <property type="match status" value="1"/>
</dbReference>
<dbReference type="EMBL" id="CP118246">
    <property type="protein sequence ID" value="WDR01605.1"/>
    <property type="molecule type" value="Genomic_DNA"/>
</dbReference>
<feature type="signal peptide" evidence="5">
    <location>
        <begin position="1"/>
        <end position="24"/>
    </location>
</feature>
<dbReference type="InterPro" id="IPR000914">
    <property type="entry name" value="SBP_5_dom"/>
</dbReference>
<evidence type="ECO:0000256" key="2">
    <source>
        <dbReference type="ARBA" id="ARBA00005695"/>
    </source>
</evidence>
<dbReference type="PANTHER" id="PTHR30290:SF9">
    <property type="entry name" value="OLIGOPEPTIDE-BINDING PROTEIN APPA"/>
    <property type="match status" value="1"/>
</dbReference>
<evidence type="ECO:0000259" key="6">
    <source>
        <dbReference type="Pfam" id="PF00496"/>
    </source>
</evidence>
<name>A0ABY7YKV4_9HYPH</name>
<gene>
    <name evidence="7" type="ORF">PSQ19_12565</name>
</gene>
<evidence type="ECO:0000256" key="4">
    <source>
        <dbReference type="ARBA" id="ARBA00022729"/>
    </source>
</evidence>
<protein>
    <submittedName>
        <fullName evidence="7">ABC transporter substrate-binding protein</fullName>
    </submittedName>
</protein>
<evidence type="ECO:0000313" key="8">
    <source>
        <dbReference type="Proteomes" id="UP001220530"/>
    </source>
</evidence>
<dbReference type="Pfam" id="PF00496">
    <property type="entry name" value="SBP_bac_5"/>
    <property type="match status" value="1"/>
</dbReference>
<feature type="chain" id="PRO_5046369395" evidence="5">
    <location>
        <begin position="25"/>
        <end position="205"/>
    </location>
</feature>
<dbReference type="InterPro" id="IPR039424">
    <property type="entry name" value="SBP_5"/>
</dbReference>
<dbReference type="Gene3D" id="3.90.76.10">
    <property type="entry name" value="Dipeptide-binding Protein, Domain 1"/>
    <property type="match status" value="1"/>
</dbReference>
<comment type="similarity">
    <text evidence="2">Belongs to the bacterial solute-binding protein 5 family.</text>
</comment>
<keyword evidence="4 5" id="KW-0732">Signal</keyword>
<keyword evidence="8" id="KW-1185">Reference proteome</keyword>
<evidence type="ECO:0000313" key="7">
    <source>
        <dbReference type="EMBL" id="WDR01605.1"/>
    </source>
</evidence>
<evidence type="ECO:0000256" key="3">
    <source>
        <dbReference type="ARBA" id="ARBA00022448"/>
    </source>
</evidence>
<dbReference type="SUPFAM" id="SSF53850">
    <property type="entry name" value="Periplasmic binding protein-like II"/>
    <property type="match status" value="1"/>
</dbReference>
<sequence>MVRLNLAAALVSLALVVTPVATFAQDAAPVAATEIVPTSPLPVVPRNQTVALAWGVAGGSSIGTTNPWALPGYTHQEGNNLMWEPLMYFAIYKNEFIPWLADSMEYTDDNFTTLEIKLNPEAKWSDGTQVTSKDVMYTFQGQIDSEKLPYHTQFEQQVASMSGSRRSDRRGQVQFAFAAFQIRSAFRKIRYRHSDRSGSLSVGSG</sequence>
<keyword evidence="3" id="KW-0813">Transport</keyword>
<evidence type="ECO:0000256" key="1">
    <source>
        <dbReference type="ARBA" id="ARBA00004418"/>
    </source>
</evidence>
<comment type="subcellular location">
    <subcellularLocation>
        <location evidence="1">Periplasm</location>
    </subcellularLocation>
</comment>
<accession>A0ABY7YKV4</accession>
<reference evidence="7 8" key="1">
    <citation type="submission" date="2023-02" db="EMBL/GenBank/DDBJ databases">
        <title>Devosia algicola sp. nov., isolated from the phycosphere of marine algae.</title>
        <authorList>
            <person name="Kim J.M."/>
            <person name="Lee J.K."/>
            <person name="Choi B.J."/>
            <person name="Bayburt H."/>
            <person name="Jeon C.O."/>
        </authorList>
    </citation>
    <scope>NUCLEOTIDE SEQUENCE [LARGE SCALE GENOMIC DNA]</scope>
    <source>
        <strain evidence="7 8">G20-9</strain>
    </source>
</reference>
<feature type="domain" description="Solute-binding protein family 5" evidence="6">
    <location>
        <begin position="95"/>
        <end position="156"/>
    </location>
</feature>
<dbReference type="RefSeq" id="WP_282218015.1">
    <property type="nucleotide sequence ID" value="NZ_CP118246.1"/>
</dbReference>
<organism evidence="7 8">
    <name type="scientific">Devosia algicola</name>
    <dbReference type="NCBI Taxonomy" id="3026418"/>
    <lineage>
        <taxon>Bacteria</taxon>
        <taxon>Pseudomonadati</taxon>
        <taxon>Pseudomonadota</taxon>
        <taxon>Alphaproteobacteria</taxon>
        <taxon>Hyphomicrobiales</taxon>
        <taxon>Devosiaceae</taxon>
        <taxon>Devosia</taxon>
    </lineage>
</organism>
<proteinExistence type="inferred from homology"/>